<feature type="region of interest" description="Disordered" evidence="1">
    <location>
        <begin position="1"/>
        <end position="33"/>
    </location>
</feature>
<dbReference type="AlphaFoldDB" id="F0WHV6"/>
<evidence type="ECO:0000256" key="1">
    <source>
        <dbReference type="SAM" id="MobiDB-lite"/>
    </source>
</evidence>
<accession>F0WHV6</accession>
<name>F0WHV6_9STRA</name>
<proteinExistence type="predicted"/>
<dbReference type="EMBL" id="FR824149">
    <property type="protein sequence ID" value="CCA20831.1"/>
    <property type="molecule type" value="Genomic_DNA"/>
</dbReference>
<evidence type="ECO:0000313" key="2">
    <source>
        <dbReference type="EMBL" id="CCA20831.1"/>
    </source>
</evidence>
<gene>
    <name evidence="2" type="primary">AlNc14C104G6163</name>
    <name evidence="2" type="ORF">ALNC14_069740</name>
</gene>
<reference evidence="2" key="2">
    <citation type="submission" date="2011-02" db="EMBL/GenBank/DDBJ databases">
        <authorList>
            <person name="MacLean D."/>
        </authorList>
    </citation>
    <scope>NUCLEOTIDE SEQUENCE</scope>
</reference>
<feature type="compositionally biased region" description="Basic and acidic residues" evidence="1">
    <location>
        <begin position="1"/>
        <end position="10"/>
    </location>
</feature>
<dbReference type="HOGENOM" id="CLU_2727499_0_0_1"/>
<organism evidence="2">
    <name type="scientific">Albugo laibachii Nc14</name>
    <dbReference type="NCBI Taxonomy" id="890382"/>
    <lineage>
        <taxon>Eukaryota</taxon>
        <taxon>Sar</taxon>
        <taxon>Stramenopiles</taxon>
        <taxon>Oomycota</taxon>
        <taxon>Peronosporomycetes</taxon>
        <taxon>Albuginales</taxon>
        <taxon>Albuginaceae</taxon>
        <taxon>Albugo</taxon>
    </lineage>
</organism>
<sequence>MLPEQVRLEDQDPLGRGLYTKSQSCPVDKKRLRDSKRDRVKSIKAWVTRHPIFYIFKCQRCKDKDSKSIAPL</sequence>
<protein>
    <submittedName>
        <fullName evidence="2">AlNc14C104G6163 protein</fullName>
    </submittedName>
</protein>
<reference evidence="2" key="1">
    <citation type="journal article" date="2011" name="PLoS Biol.">
        <title>Gene gain and loss during evolution of obligate parasitism in the white rust pathogen of Arabidopsis thaliana.</title>
        <authorList>
            <person name="Kemen E."/>
            <person name="Gardiner A."/>
            <person name="Schultz-Larsen T."/>
            <person name="Kemen A.C."/>
            <person name="Balmuth A.L."/>
            <person name="Robert-Seilaniantz A."/>
            <person name="Bailey K."/>
            <person name="Holub E."/>
            <person name="Studholme D.J."/>
            <person name="Maclean D."/>
            <person name="Jones J.D."/>
        </authorList>
    </citation>
    <scope>NUCLEOTIDE SEQUENCE</scope>
</reference>